<reference evidence="4" key="1">
    <citation type="submission" date="2020-01" db="EMBL/GenBank/DDBJ databases">
        <authorList>
            <person name="Mishra B."/>
        </authorList>
    </citation>
    <scope>NUCLEOTIDE SEQUENCE [LARGE SCALE GENOMIC DNA]</scope>
</reference>
<dbReference type="PANTHER" id="PTHR31917">
    <property type="entry name" value="AGENET DOMAIN-CONTAINING PROTEIN-RELATED"/>
    <property type="match status" value="1"/>
</dbReference>
<name>A0A6D2JGP8_9BRAS</name>
<dbReference type="InterPro" id="IPR007930">
    <property type="entry name" value="DUF724"/>
</dbReference>
<dbReference type="PANTHER" id="PTHR31917:SF50">
    <property type="entry name" value="DUF724 DOMAIN-CONTAINING PROTEIN 1-RELATED"/>
    <property type="match status" value="1"/>
</dbReference>
<feature type="domain" description="Agenet" evidence="3">
    <location>
        <begin position="70"/>
        <end position="127"/>
    </location>
</feature>
<dbReference type="InterPro" id="IPR008395">
    <property type="entry name" value="Agenet-like_dom"/>
</dbReference>
<dbReference type="SMART" id="SM00743">
    <property type="entry name" value="Agenet"/>
    <property type="match status" value="1"/>
</dbReference>
<keyword evidence="2" id="KW-0341">Growth regulation</keyword>
<dbReference type="CDD" id="cd20406">
    <property type="entry name" value="Tudor_Agenet_AtDUF_rpt2_4"/>
    <property type="match status" value="1"/>
</dbReference>
<evidence type="ECO:0000259" key="3">
    <source>
        <dbReference type="SMART" id="SM00743"/>
    </source>
</evidence>
<dbReference type="AlphaFoldDB" id="A0A6D2JGP8"/>
<dbReference type="OrthoDB" id="687110at2759"/>
<comment type="caution">
    <text evidence="4">The sequence shown here is derived from an EMBL/GenBank/DDBJ whole genome shotgun (WGS) entry which is preliminary data.</text>
</comment>
<organism evidence="4 5">
    <name type="scientific">Microthlaspi erraticum</name>
    <dbReference type="NCBI Taxonomy" id="1685480"/>
    <lineage>
        <taxon>Eukaryota</taxon>
        <taxon>Viridiplantae</taxon>
        <taxon>Streptophyta</taxon>
        <taxon>Embryophyta</taxon>
        <taxon>Tracheophyta</taxon>
        <taxon>Spermatophyta</taxon>
        <taxon>Magnoliopsida</taxon>
        <taxon>eudicotyledons</taxon>
        <taxon>Gunneridae</taxon>
        <taxon>Pentapetalae</taxon>
        <taxon>rosids</taxon>
        <taxon>malvids</taxon>
        <taxon>Brassicales</taxon>
        <taxon>Brassicaceae</taxon>
        <taxon>Coluteocarpeae</taxon>
        <taxon>Microthlaspi</taxon>
    </lineage>
</organism>
<protein>
    <recommendedName>
        <fullName evidence="3">Agenet domain-containing protein</fullName>
    </recommendedName>
</protein>
<gene>
    <name evidence="4" type="ORF">MERR_LOCUS23789</name>
</gene>
<dbReference type="Pfam" id="PF05641">
    <property type="entry name" value="Agenet"/>
    <property type="match status" value="1"/>
</dbReference>
<evidence type="ECO:0000256" key="2">
    <source>
        <dbReference type="ARBA" id="ARBA00022604"/>
    </source>
</evidence>
<dbReference type="Pfam" id="PF05266">
    <property type="entry name" value="DUF724"/>
    <property type="match status" value="1"/>
</dbReference>
<evidence type="ECO:0000313" key="4">
    <source>
        <dbReference type="EMBL" id="CAA7036554.1"/>
    </source>
</evidence>
<accession>A0A6D2JGP8</accession>
<dbReference type="Proteomes" id="UP000467841">
    <property type="component" value="Unassembled WGS sequence"/>
</dbReference>
<evidence type="ECO:0000256" key="1">
    <source>
        <dbReference type="ARBA" id="ARBA00022448"/>
    </source>
</evidence>
<keyword evidence="5" id="KW-1185">Reference proteome</keyword>
<dbReference type="InterPro" id="IPR014002">
    <property type="entry name" value="Agenet_dom_plant"/>
</dbReference>
<sequence>MVEWSAKMNKTEPVWVPAMFIKEMKENDKTKYVVRFCNGNLGCKGIEARRNVTTEYLPTVRPRPPPFPVEELQSMVCVDVFHNGAWRQGRVTEILPRKWYTVRLHGSNNLELSTNLSNIRPSKVWKHGVWKSRGQGLVKKMCASMMNANESVTPSPGITATMADKTLARDQISLGKDKQDNTRKRKRDLPCVLLPFEKKLPIWKTFESMEVVKHLQPEDPISSLTSLSDSFAELEKYGFDVKRPVLRISKLLSLRDKQANKTEELKGAQNVTAEKESVKVENQRKILELHRLNQEVDKEIAQSKSCEAMIVQQLQRVKLQYQATASAPW</sequence>
<dbReference type="EMBL" id="CACVBM020001163">
    <property type="protein sequence ID" value="CAA7036554.1"/>
    <property type="molecule type" value="Genomic_DNA"/>
</dbReference>
<proteinExistence type="predicted"/>
<evidence type="ECO:0000313" key="5">
    <source>
        <dbReference type="Proteomes" id="UP000467841"/>
    </source>
</evidence>
<keyword evidence="1" id="KW-0813">Transport</keyword>